<dbReference type="GO" id="GO:0005525">
    <property type="term" value="F:GTP binding"/>
    <property type="evidence" value="ECO:0007669"/>
    <property type="project" value="UniProtKB-UniRule"/>
</dbReference>
<name>A0A2S8FPD6_9BACT</name>
<keyword evidence="4 10" id="KW-0677">Repeat</keyword>
<evidence type="ECO:0000256" key="3">
    <source>
        <dbReference type="ARBA" id="ARBA00022517"/>
    </source>
</evidence>
<dbReference type="OrthoDB" id="9805918at2"/>
<dbReference type="Pfam" id="PF14714">
    <property type="entry name" value="KH_dom-like"/>
    <property type="match status" value="1"/>
</dbReference>
<sequence length="485" mass="55140">MAVPQVVIIGRPNVGKSSIFNWLAGRRLAIVDDVAGVTRDRMVHLQKWNDRFFEIVDTGGIGVNDVDNLTDEIERQIQIAIDSADVILFVVDVRSGMLPLDQQVAQRLRKIDKPVVLVANKADSPHMDVEADQFYRLGRGKLVSVSTLQNRNKSDLLDIIVDRLPDAAASGNEEAATEMKVAIVGRRNVGKSTFVNSLAQSERMIVSEVAGTTRDSVDVRFEMDGKSFVAIDTPGLRRRVSVKTDIDFYSTHRAERSIRHADVVLMFFDASQQISKVDKQLVRYISDEFKPCIFVVNKWDLYHTQMPTDRWATYLHETFPMMSHVPIAFITGKTGKNVKTLLNHTQMLYKQSLSRIGTGELNRILKEIVAHHPPPLYKNRKPKIYYATQVGEQPPTFVLMVNMPKAFSPSYQRYLISSFRDAVPFPEVPIKLYLKKRESSDERDEFGKIGKPEFNEEIEDEFLEESPNTDEGTEEEEFDDVNEEA</sequence>
<dbReference type="Proteomes" id="UP000239388">
    <property type="component" value="Unassembled WGS sequence"/>
</dbReference>
<dbReference type="InterPro" id="IPR006073">
    <property type="entry name" value="GTP-bd"/>
</dbReference>
<evidence type="ECO:0000313" key="14">
    <source>
        <dbReference type="Proteomes" id="UP000239388"/>
    </source>
</evidence>
<dbReference type="PROSITE" id="PS51712">
    <property type="entry name" value="G_ENGA"/>
    <property type="match status" value="2"/>
</dbReference>
<dbReference type="PIRSF" id="PIRSF006485">
    <property type="entry name" value="GTP-binding_EngA"/>
    <property type="match status" value="1"/>
</dbReference>
<dbReference type="RefSeq" id="WP_105355701.1">
    <property type="nucleotide sequence ID" value="NZ_PUIB01000017.1"/>
</dbReference>
<comment type="similarity">
    <text evidence="1 8 9 10">Belongs to the TRAFAC class TrmE-Era-EngA-EngB-Septin-like GTPase superfamily. EngA (Der) GTPase family.</text>
</comment>
<evidence type="ECO:0000256" key="2">
    <source>
        <dbReference type="ARBA" id="ARBA00020953"/>
    </source>
</evidence>
<dbReference type="CDD" id="cd01894">
    <property type="entry name" value="EngA1"/>
    <property type="match status" value="1"/>
</dbReference>
<dbReference type="PANTHER" id="PTHR43834">
    <property type="entry name" value="GTPASE DER"/>
    <property type="match status" value="1"/>
</dbReference>
<evidence type="ECO:0000256" key="4">
    <source>
        <dbReference type="ARBA" id="ARBA00022737"/>
    </source>
</evidence>
<feature type="domain" description="EngA-type G" evidence="12">
    <location>
        <begin position="4"/>
        <end position="168"/>
    </location>
</feature>
<reference evidence="13 14" key="1">
    <citation type="submission" date="2018-02" db="EMBL/GenBank/DDBJ databases">
        <title>Comparative genomes isolates from brazilian mangrove.</title>
        <authorList>
            <person name="Araujo J.E."/>
            <person name="Taketani R.G."/>
            <person name="Silva M.C.P."/>
            <person name="Loureco M.V."/>
            <person name="Andreote F.D."/>
        </authorList>
    </citation>
    <scope>NUCLEOTIDE SEQUENCE [LARGE SCALE GENOMIC DNA]</scope>
    <source>
        <strain evidence="13 14">NAP PRIS-MGV</strain>
    </source>
</reference>
<feature type="binding site" evidence="8">
    <location>
        <begin position="10"/>
        <end position="17"/>
    </location>
    <ligand>
        <name>GTP</name>
        <dbReference type="ChEBI" id="CHEBI:37565"/>
        <label>1</label>
    </ligand>
</feature>
<comment type="caution">
    <text evidence="13">The sequence shown here is derived from an EMBL/GenBank/DDBJ whole genome shotgun (WGS) entry which is preliminary data.</text>
</comment>
<evidence type="ECO:0000256" key="7">
    <source>
        <dbReference type="ARBA" id="ARBA00032345"/>
    </source>
</evidence>
<dbReference type="HAMAP" id="MF_00195">
    <property type="entry name" value="GTPase_Der"/>
    <property type="match status" value="1"/>
</dbReference>
<dbReference type="SUPFAM" id="SSF52540">
    <property type="entry name" value="P-loop containing nucleoside triphosphate hydrolases"/>
    <property type="match status" value="2"/>
</dbReference>
<feature type="domain" description="EngA-type G" evidence="12">
    <location>
        <begin position="179"/>
        <end position="353"/>
    </location>
</feature>
<dbReference type="InterPro" id="IPR015946">
    <property type="entry name" value="KH_dom-like_a/b"/>
</dbReference>
<feature type="compositionally biased region" description="Acidic residues" evidence="11">
    <location>
        <begin position="455"/>
        <end position="485"/>
    </location>
</feature>
<dbReference type="InterPro" id="IPR031166">
    <property type="entry name" value="G_ENGA"/>
</dbReference>
<dbReference type="InterPro" id="IPR027417">
    <property type="entry name" value="P-loop_NTPase"/>
</dbReference>
<protein>
    <recommendedName>
        <fullName evidence="2 8">GTPase Der</fullName>
    </recommendedName>
    <alternativeName>
        <fullName evidence="7 8">GTP-binding protein EngA</fullName>
    </alternativeName>
</protein>
<organism evidence="13 14">
    <name type="scientific">Blastopirellula marina</name>
    <dbReference type="NCBI Taxonomy" id="124"/>
    <lineage>
        <taxon>Bacteria</taxon>
        <taxon>Pseudomonadati</taxon>
        <taxon>Planctomycetota</taxon>
        <taxon>Planctomycetia</taxon>
        <taxon>Pirellulales</taxon>
        <taxon>Pirellulaceae</taxon>
        <taxon>Blastopirellula</taxon>
    </lineage>
</organism>
<comment type="subunit">
    <text evidence="8">Associates with the 50S ribosomal subunit.</text>
</comment>
<dbReference type="GO" id="GO:0043022">
    <property type="term" value="F:ribosome binding"/>
    <property type="evidence" value="ECO:0007669"/>
    <property type="project" value="TreeGrafter"/>
</dbReference>
<dbReference type="AlphaFoldDB" id="A0A2S8FPD6"/>
<dbReference type="FunFam" id="3.40.50.300:FF:000040">
    <property type="entry name" value="GTPase Der"/>
    <property type="match status" value="1"/>
</dbReference>
<dbReference type="NCBIfam" id="TIGR00231">
    <property type="entry name" value="small_GTP"/>
    <property type="match status" value="2"/>
</dbReference>
<dbReference type="NCBIfam" id="TIGR03594">
    <property type="entry name" value="GTPase_EngA"/>
    <property type="match status" value="1"/>
</dbReference>
<dbReference type="InterPro" id="IPR005225">
    <property type="entry name" value="Small_GTP-bd"/>
</dbReference>
<keyword evidence="3 8" id="KW-0690">Ribosome biogenesis</keyword>
<dbReference type="PRINTS" id="PR00326">
    <property type="entry name" value="GTP1OBG"/>
</dbReference>
<feature type="region of interest" description="Disordered" evidence="11">
    <location>
        <begin position="437"/>
        <end position="485"/>
    </location>
</feature>
<feature type="binding site" evidence="8">
    <location>
        <begin position="57"/>
        <end position="61"/>
    </location>
    <ligand>
        <name>GTP</name>
        <dbReference type="ChEBI" id="CHEBI:37565"/>
        <label>1</label>
    </ligand>
</feature>
<dbReference type="Gene3D" id="3.30.300.20">
    <property type="match status" value="1"/>
</dbReference>
<evidence type="ECO:0000256" key="8">
    <source>
        <dbReference type="HAMAP-Rule" id="MF_00195"/>
    </source>
</evidence>
<dbReference type="PANTHER" id="PTHR43834:SF6">
    <property type="entry name" value="GTPASE DER"/>
    <property type="match status" value="1"/>
</dbReference>
<feature type="binding site" evidence="8">
    <location>
        <begin position="297"/>
        <end position="300"/>
    </location>
    <ligand>
        <name>GTP</name>
        <dbReference type="ChEBI" id="CHEBI:37565"/>
        <label>2</label>
    </ligand>
</feature>
<comment type="function">
    <text evidence="8 10">GTPase that plays an essential role in the late steps of ribosome biogenesis.</text>
</comment>
<evidence type="ECO:0000256" key="9">
    <source>
        <dbReference type="PROSITE-ProRule" id="PRU01049"/>
    </source>
</evidence>
<dbReference type="InterPro" id="IPR016484">
    <property type="entry name" value="GTPase_Der"/>
</dbReference>
<gene>
    <name evidence="8 13" type="primary">der</name>
    <name evidence="13" type="ORF">C5Y98_16800</name>
</gene>
<evidence type="ECO:0000313" key="13">
    <source>
        <dbReference type="EMBL" id="PQO33880.1"/>
    </source>
</evidence>
<evidence type="ECO:0000256" key="6">
    <source>
        <dbReference type="ARBA" id="ARBA00023134"/>
    </source>
</evidence>
<accession>A0A2S8FPD6</accession>
<evidence type="ECO:0000256" key="11">
    <source>
        <dbReference type="SAM" id="MobiDB-lite"/>
    </source>
</evidence>
<evidence type="ECO:0000256" key="1">
    <source>
        <dbReference type="ARBA" id="ARBA00008279"/>
    </source>
</evidence>
<dbReference type="EMBL" id="PUIB01000017">
    <property type="protein sequence ID" value="PQO33880.1"/>
    <property type="molecule type" value="Genomic_DNA"/>
</dbReference>
<dbReference type="Gene3D" id="3.40.50.300">
    <property type="entry name" value="P-loop containing nucleotide triphosphate hydrolases"/>
    <property type="match status" value="2"/>
</dbReference>
<dbReference type="FunFam" id="3.30.300.20:FF:000004">
    <property type="entry name" value="GTPase Der"/>
    <property type="match status" value="1"/>
</dbReference>
<feature type="compositionally biased region" description="Basic and acidic residues" evidence="11">
    <location>
        <begin position="437"/>
        <end position="454"/>
    </location>
</feature>
<evidence type="ECO:0000259" key="12">
    <source>
        <dbReference type="PROSITE" id="PS51712"/>
    </source>
</evidence>
<feature type="binding site" evidence="8">
    <location>
        <begin position="120"/>
        <end position="123"/>
    </location>
    <ligand>
        <name>GTP</name>
        <dbReference type="ChEBI" id="CHEBI:37565"/>
        <label>1</label>
    </ligand>
</feature>
<feature type="binding site" evidence="8">
    <location>
        <begin position="232"/>
        <end position="236"/>
    </location>
    <ligand>
        <name>GTP</name>
        <dbReference type="ChEBI" id="CHEBI:37565"/>
        <label>2</label>
    </ligand>
</feature>
<dbReference type="GO" id="GO:0042254">
    <property type="term" value="P:ribosome biogenesis"/>
    <property type="evidence" value="ECO:0007669"/>
    <property type="project" value="UniProtKB-KW"/>
</dbReference>
<keyword evidence="5 8" id="KW-0547">Nucleotide-binding</keyword>
<keyword evidence="6 8" id="KW-0342">GTP-binding</keyword>
<evidence type="ECO:0000256" key="10">
    <source>
        <dbReference type="RuleBase" id="RU004481"/>
    </source>
</evidence>
<dbReference type="InterPro" id="IPR032859">
    <property type="entry name" value="KH_dom-like"/>
</dbReference>
<evidence type="ECO:0000256" key="5">
    <source>
        <dbReference type="ARBA" id="ARBA00022741"/>
    </source>
</evidence>
<dbReference type="Pfam" id="PF01926">
    <property type="entry name" value="MMR_HSR1"/>
    <property type="match status" value="2"/>
</dbReference>
<dbReference type="CDD" id="cd01895">
    <property type="entry name" value="EngA2"/>
    <property type="match status" value="1"/>
</dbReference>
<feature type="binding site" evidence="8">
    <location>
        <begin position="185"/>
        <end position="192"/>
    </location>
    <ligand>
        <name>GTP</name>
        <dbReference type="ChEBI" id="CHEBI:37565"/>
        <label>2</label>
    </ligand>
</feature>
<proteinExistence type="inferred from homology"/>